<proteinExistence type="predicted"/>
<dbReference type="AlphaFoldDB" id="A0AAD6SCG5"/>
<comment type="caution">
    <text evidence="2">The sequence shown here is derived from an EMBL/GenBank/DDBJ whole genome shotgun (WGS) entry which is preliminary data.</text>
</comment>
<dbReference type="EMBL" id="JARJCM010000160">
    <property type="protein sequence ID" value="KAJ7025019.1"/>
    <property type="molecule type" value="Genomic_DNA"/>
</dbReference>
<evidence type="ECO:0000313" key="2">
    <source>
        <dbReference type="EMBL" id="KAJ7025019.1"/>
    </source>
</evidence>
<gene>
    <name evidence="2" type="ORF">C8F04DRAFT_1191820</name>
</gene>
<reference evidence="2" key="1">
    <citation type="submission" date="2023-03" db="EMBL/GenBank/DDBJ databases">
        <title>Massive genome expansion in bonnet fungi (Mycena s.s.) driven by repeated elements and novel gene families across ecological guilds.</title>
        <authorList>
            <consortium name="Lawrence Berkeley National Laboratory"/>
            <person name="Harder C.B."/>
            <person name="Miyauchi S."/>
            <person name="Viragh M."/>
            <person name="Kuo A."/>
            <person name="Thoen E."/>
            <person name="Andreopoulos B."/>
            <person name="Lu D."/>
            <person name="Skrede I."/>
            <person name="Drula E."/>
            <person name="Henrissat B."/>
            <person name="Morin E."/>
            <person name="Kohler A."/>
            <person name="Barry K."/>
            <person name="LaButti K."/>
            <person name="Morin E."/>
            <person name="Salamov A."/>
            <person name="Lipzen A."/>
            <person name="Mereny Z."/>
            <person name="Hegedus B."/>
            <person name="Baldrian P."/>
            <person name="Stursova M."/>
            <person name="Weitz H."/>
            <person name="Taylor A."/>
            <person name="Grigoriev I.V."/>
            <person name="Nagy L.G."/>
            <person name="Martin F."/>
            <person name="Kauserud H."/>
        </authorList>
    </citation>
    <scope>NUCLEOTIDE SEQUENCE</scope>
    <source>
        <strain evidence="2">CBHHK200</strain>
    </source>
</reference>
<sequence>MTEHDNVDVAMARAGDPSPAQTEPEPALPRSAPSSTPHGIPQGLAVMLRHTAPWSANVLYSVVPSGTLTPVDEVEPAPEWYVVYRGRFVGVMDQYMQAHWAIWSVSNAAHKTYATQAFALEAFNKVLSWGGVEVLFLPAVFLCFTLEPLDPQPKLRLWDDELGPFAARTTCFPAGDLVPIRILVVISDHRDI</sequence>
<name>A0AAD6SCG5_9AGAR</name>
<evidence type="ECO:0000256" key="1">
    <source>
        <dbReference type="SAM" id="MobiDB-lite"/>
    </source>
</evidence>
<accession>A0AAD6SCG5</accession>
<protein>
    <submittedName>
        <fullName evidence="2">Uncharacterized protein</fullName>
    </submittedName>
</protein>
<dbReference type="Proteomes" id="UP001218188">
    <property type="component" value="Unassembled WGS sequence"/>
</dbReference>
<feature type="region of interest" description="Disordered" evidence="1">
    <location>
        <begin position="1"/>
        <end position="37"/>
    </location>
</feature>
<organism evidence="2 3">
    <name type="scientific">Mycena alexandri</name>
    <dbReference type="NCBI Taxonomy" id="1745969"/>
    <lineage>
        <taxon>Eukaryota</taxon>
        <taxon>Fungi</taxon>
        <taxon>Dikarya</taxon>
        <taxon>Basidiomycota</taxon>
        <taxon>Agaricomycotina</taxon>
        <taxon>Agaricomycetes</taxon>
        <taxon>Agaricomycetidae</taxon>
        <taxon>Agaricales</taxon>
        <taxon>Marasmiineae</taxon>
        <taxon>Mycenaceae</taxon>
        <taxon>Mycena</taxon>
    </lineage>
</organism>
<evidence type="ECO:0000313" key="3">
    <source>
        <dbReference type="Proteomes" id="UP001218188"/>
    </source>
</evidence>
<keyword evidence="3" id="KW-1185">Reference proteome</keyword>